<keyword evidence="1" id="KW-0175">Coiled coil</keyword>
<feature type="coiled-coil region" evidence="1">
    <location>
        <begin position="35"/>
        <end position="62"/>
    </location>
</feature>
<accession>A0A9D3XYE2</accession>
<evidence type="ECO:0000313" key="3">
    <source>
        <dbReference type="Proteomes" id="UP000828390"/>
    </source>
</evidence>
<reference evidence="2" key="1">
    <citation type="journal article" date="2019" name="bioRxiv">
        <title>The Genome of the Zebra Mussel, Dreissena polymorpha: A Resource for Invasive Species Research.</title>
        <authorList>
            <person name="McCartney M.A."/>
            <person name="Auch B."/>
            <person name="Kono T."/>
            <person name="Mallez S."/>
            <person name="Zhang Y."/>
            <person name="Obille A."/>
            <person name="Becker A."/>
            <person name="Abrahante J.E."/>
            <person name="Garbe J."/>
            <person name="Badalamenti J.P."/>
            <person name="Herman A."/>
            <person name="Mangelson H."/>
            <person name="Liachko I."/>
            <person name="Sullivan S."/>
            <person name="Sone E.D."/>
            <person name="Koren S."/>
            <person name="Silverstein K.A.T."/>
            <person name="Beckman K.B."/>
            <person name="Gohl D.M."/>
        </authorList>
    </citation>
    <scope>NUCLEOTIDE SEQUENCE</scope>
    <source>
        <strain evidence="2">Duluth1</strain>
        <tissue evidence="2">Whole animal</tissue>
    </source>
</reference>
<organism evidence="2 3">
    <name type="scientific">Dreissena polymorpha</name>
    <name type="common">Zebra mussel</name>
    <name type="synonym">Mytilus polymorpha</name>
    <dbReference type="NCBI Taxonomy" id="45954"/>
    <lineage>
        <taxon>Eukaryota</taxon>
        <taxon>Metazoa</taxon>
        <taxon>Spiralia</taxon>
        <taxon>Lophotrochozoa</taxon>
        <taxon>Mollusca</taxon>
        <taxon>Bivalvia</taxon>
        <taxon>Autobranchia</taxon>
        <taxon>Heteroconchia</taxon>
        <taxon>Euheterodonta</taxon>
        <taxon>Imparidentia</taxon>
        <taxon>Neoheterodontei</taxon>
        <taxon>Myida</taxon>
        <taxon>Dreissenoidea</taxon>
        <taxon>Dreissenidae</taxon>
        <taxon>Dreissena</taxon>
    </lineage>
</organism>
<dbReference type="InterPro" id="IPR021145">
    <property type="entry name" value="Portal_protein_SPP1_Gp6-like"/>
</dbReference>
<dbReference type="AlphaFoldDB" id="A0A9D3XYE2"/>
<name>A0A9D3XYE2_DREPO</name>
<proteinExistence type="predicted"/>
<gene>
    <name evidence="2" type="ORF">DPMN_192277</name>
</gene>
<evidence type="ECO:0000256" key="1">
    <source>
        <dbReference type="SAM" id="Coils"/>
    </source>
</evidence>
<dbReference type="Pfam" id="PF05133">
    <property type="entry name" value="SPP1_portal"/>
    <property type="match status" value="1"/>
</dbReference>
<evidence type="ECO:0000313" key="2">
    <source>
        <dbReference type="EMBL" id="KAH3689022.1"/>
    </source>
</evidence>
<reference evidence="2" key="2">
    <citation type="submission" date="2020-11" db="EMBL/GenBank/DDBJ databases">
        <authorList>
            <person name="McCartney M.A."/>
            <person name="Auch B."/>
            <person name="Kono T."/>
            <person name="Mallez S."/>
            <person name="Becker A."/>
            <person name="Gohl D.M."/>
            <person name="Silverstein K.A.T."/>
            <person name="Koren S."/>
            <person name="Bechman K.B."/>
            <person name="Herman A."/>
            <person name="Abrahante J.E."/>
            <person name="Garbe J."/>
        </authorList>
    </citation>
    <scope>NUCLEOTIDE SEQUENCE</scope>
    <source>
        <strain evidence="2">Duluth1</strain>
        <tissue evidence="2">Whole animal</tissue>
    </source>
</reference>
<keyword evidence="3" id="KW-1185">Reference proteome</keyword>
<dbReference type="Proteomes" id="UP000828390">
    <property type="component" value="Unassembled WGS sequence"/>
</dbReference>
<sequence>MIMNDAEIIESLAKSKGLISDETIMERHPYVSDIAEEEERMEKQEEKQLEQFNVAMKEKENNNSMI</sequence>
<comment type="caution">
    <text evidence="2">The sequence shown here is derived from an EMBL/GenBank/DDBJ whole genome shotgun (WGS) entry which is preliminary data.</text>
</comment>
<dbReference type="EMBL" id="JAIWYP010000169">
    <property type="protein sequence ID" value="KAH3689022.1"/>
    <property type="molecule type" value="Genomic_DNA"/>
</dbReference>
<protein>
    <submittedName>
        <fullName evidence="2">Uncharacterized protein</fullName>
    </submittedName>
</protein>